<name>Q0G788_9HYPH</name>
<reference evidence="13 14" key="1">
    <citation type="journal article" date="2010" name="J. Bacteriol.">
        <title>Genome sequence of Fulvimarina pelagi HTCC2506T, a Mn(II)-oxidizing alphaproteobacterium possessing an aerobic anoxygenic photosynthetic gene cluster and Xanthorhodopsin.</title>
        <authorList>
            <person name="Kang I."/>
            <person name="Oh H.M."/>
            <person name="Lim S.I."/>
            <person name="Ferriera S."/>
            <person name="Giovannoni S.J."/>
            <person name="Cho J.C."/>
        </authorList>
    </citation>
    <scope>NUCLEOTIDE SEQUENCE [LARGE SCALE GENOMIC DNA]</scope>
    <source>
        <strain evidence="13 14">HTCC2506</strain>
    </source>
</reference>
<dbReference type="eggNOG" id="COG0834">
    <property type="taxonomic scope" value="Bacteria"/>
</dbReference>
<gene>
    <name evidence="13" type="ORF">FP2506_06541</name>
</gene>
<dbReference type="SMART" id="SM00062">
    <property type="entry name" value="PBPb"/>
    <property type="match status" value="1"/>
</dbReference>
<dbReference type="Pfam" id="PF00060">
    <property type="entry name" value="Lig_chan"/>
    <property type="match status" value="1"/>
</dbReference>
<dbReference type="SMART" id="SM00079">
    <property type="entry name" value="PBPe"/>
    <property type="match status" value="1"/>
</dbReference>
<evidence type="ECO:0000256" key="8">
    <source>
        <dbReference type="ARBA" id="ARBA00023180"/>
    </source>
</evidence>
<evidence type="ECO:0000256" key="10">
    <source>
        <dbReference type="SAM" id="Phobius"/>
    </source>
</evidence>
<protein>
    <submittedName>
        <fullName evidence="13">Extracellular solute-binding protein, family 3</fullName>
    </submittedName>
</protein>
<evidence type="ECO:0000256" key="1">
    <source>
        <dbReference type="ARBA" id="ARBA00004141"/>
    </source>
</evidence>
<evidence type="ECO:0000259" key="11">
    <source>
        <dbReference type="SMART" id="SM00062"/>
    </source>
</evidence>
<dbReference type="GO" id="GO:0016020">
    <property type="term" value="C:membrane"/>
    <property type="evidence" value="ECO:0007669"/>
    <property type="project" value="UniProtKB-SubCell"/>
</dbReference>
<comment type="subcellular location">
    <subcellularLocation>
        <location evidence="1">Membrane</location>
        <topology evidence="1">Multi-pass membrane protein</topology>
    </subcellularLocation>
</comment>
<evidence type="ECO:0000256" key="3">
    <source>
        <dbReference type="ARBA" id="ARBA00022692"/>
    </source>
</evidence>
<keyword evidence="3 10" id="KW-0812">Transmembrane</keyword>
<evidence type="ECO:0000256" key="6">
    <source>
        <dbReference type="ARBA" id="ARBA00023136"/>
    </source>
</evidence>
<keyword evidence="14" id="KW-1185">Reference proteome</keyword>
<organism evidence="13 14">
    <name type="scientific">Fulvimarina pelagi HTCC2506</name>
    <dbReference type="NCBI Taxonomy" id="314231"/>
    <lineage>
        <taxon>Bacteria</taxon>
        <taxon>Pseudomonadati</taxon>
        <taxon>Pseudomonadota</taxon>
        <taxon>Alphaproteobacteria</taxon>
        <taxon>Hyphomicrobiales</taxon>
        <taxon>Aurantimonadaceae</taxon>
        <taxon>Fulvimarina</taxon>
    </lineage>
</organism>
<evidence type="ECO:0000256" key="7">
    <source>
        <dbReference type="ARBA" id="ARBA00023170"/>
    </source>
</evidence>
<dbReference type="STRING" id="217511.GCA_001463845_00088"/>
<keyword evidence="6 10" id="KW-0472">Membrane</keyword>
<dbReference type="GO" id="GO:0015276">
    <property type="term" value="F:ligand-gated monoatomic ion channel activity"/>
    <property type="evidence" value="ECO:0007669"/>
    <property type="project" value="InterPro"/>
</dbReference>
<dbReference type="PANTHER" id="PTHR18966">
    <property type="entry name" value="IONOTROPIC GLUTAMATE RECEPTOR"/>
    <property type="match status" value="1"/>
</dbReference>
<dbReference type="InterPro" id="IPR001320">
    <property type="entry name" value="Iontro_rcpt_C"/>
</dbReference>
<dbReference type="Pfam" id="PF00497">
    <property type="entry name" value="SBP_bac_3"/>
    <property type="match status" value="1"/>
</dbReference>
<feature type="transmembrane region" description="Helical" evidence="10">
    <location>
        <begin position="223"/>
        <end position="247"/>
    </location>
</feature>
<sequence length="377" mass="40022">MLLLGLSVVGLAQAQENGTSGRVAPAGTPVGEATESVAASNGPDVSQPFVVATREAPPFAMKDGNGEWTGLSIWLWERIAADLDIEYQLEETDLASMIEGVADGRYESSIAAMTITPSREQLVDFSHPFYSTGFGIAVERGGGSWISSLAAIFTWGFIQAVLALAALLAGIGVLFWLAERRANPDEFGGNPIKGIGSGFWFSAVTMTTVGYGDKAPRTIAGRVIALIWMFGAILIISTFTGMIASALTTNRLATTVEGPDDLAGVSVGSIGGSSSDEWLGNSRVSFMGYESVQSGLTALARGRMDAFVYDKPLLQYRIKNEFADDLEVLPGAYGRQDYGIALPQGSDLREPVNQALLNVIESEEWADRVFAALGALE</sequence>
<feature type="domain" description="Solute-binding protein family 3/N-terminal" evidence="11">
    <location>
        <begin position="48"/>
        <end position="373"/>
    </location>
</feature>
<evidence type="ECO:0000256" key="2">
    <source>
        <dbReference type="ARBA" id="ARBA00022448"/>
    </source>
</evidence>
<dbReference type="Proteomes" id="UP000004310">
    <property type="component" value="Unassembled WGS sequence"/>
</dbReference>
<dbReference type="SUPFAM" id="SSF53850">
    <property type="entry name" value="Periplasmic binding protein-like II"/>
    <property type="match status" value="1"/>
</dbReference>
<evidence type="ECO:0000313" key="14">
    <source>
        <dbReference type="Proteomes" id="UP000004310"/>
    </source>
</evidence>
<dbReference type="AlphaFoldDB" id="Q0G788"/>
<evidence type="ECO:0000256" key="4">
    <source>
        <dbReference type="ARBA" id="ARBA00022989"/>
    </source>
</evidence>
<accession>Q0G788</accession>
<keyword evidence="2" id="KW-0813">Transport</keyword>
<feature type="transmembrane region" description="Helical" evidence="10">
    <location>
        <begin position="152"/>
        <end position="177"/>
    </location>
</feature>
<keyword evidence="5" id="KW-0406">Ion transport</keyword>
<dbReference type="EMBL" id="AATP01000001">
    <property type="protein sequence ID" value="EAU42476.1"/>
    <property type="molecule type" value="Genomic_DNA"/>
</dbReference>
<evidence type="ECO:0000256" key="9">
    <source>
        <dbReference type="ARBA" id="ARBA00023303"/>
    </source>
</evidence>
<dbReference type="InterPro" id="IPR001638">
    <property type="entry name" value="Solute-binding_3/MltF_N"/>
</dbReference>
<feature type="domain" description="Ionotropic glutamate receptor C-terminal" evidence="12">
    <location>
        <begin position="48"/>
        <end position="367"/>
    </location>
</feature>
<proteinExistence type="predicted"/>
<keyword evidence="4 10" id="KW-1133">Transmembrane helix</keyword>
<evidence type="ECO:0000259" key="12">
    <source>
        <dbReference type="SMART" id="SM00079"/>
    </source>
</evidence>
<dbReference type="PRINTS" id="PR00169">
    <property type="entry name" value="KCHANNEL"/>
</dbReference>
<evidence type="ECO:0000256" key="5">
    <source>
        <dbReference type="ARBA" id="ARBA00023065"/>
    </source>
</evidence>
<keyword evidence="9" id="KW-0407">Ion channel</keyword>
<keyword evidence="7" id="KW-0675">Receptor</keyword>
<dbReference type="RefSeq" id="WP_007066450.1">
    <property type="nucleotide sequence ID" value="NZ_DS022272.1"/>
</dbReference>
<dbReference type="SUPFAM" id="SSF81324">
    <property type="entry name" value="Voltage-gated potassium channels"/>
    <property type="match status" value="1"/>
</dbReference>
<evidence type="ECO:0000313" key="13">
    <source>
        <dbReference type="EMBL" id="EAU42476.1"/>
    </source>
</evidence>
<dbReference type="Gene3D" id="3.40.190.10">
    <property type="entry name" value="Periplasmic binding protein-like II"/>
    <property type="match status" value="3"/>
</dbReference>
<keyword evidence="8" id="KW-0325">Glycoprotein</keyword>
<dbReference type="HOGENOM" id="CLU_019602_21_0_5"/>
<comment type="caution">
    <text evidence="13">The sequence shown here is derived from an EMBL/GenBank/DDBJ whole genome shotgun (WGS) entry which is preliminary data.</text>
</comment>
<dbReference type="InterPro" id="IPR015683">
    <property type="entry name" value="Ionotropic_Glu_rcpt"/>
</dbReference>
<dbReference type="Gene3D" id="1.10.287.70">
    <property type="match status" value="1"/>
</dbReference>